<sequence length="426" mass="46922">MTPRHEAEITKQSWRNCLRIFRHPSEAPTLIRNSFTNTRDYYAGRDVVDLERAELIKIISWTRRMGLKMTGSALFLGLLVCLALVTSCKADVWTPDDFDWDALQVAPEHQFKGLYLNLTENPVPEHSELMSLGEAGEIDGHRVLFITFSFGLAFQVLKGVVGAASFALAVKGCVTNDGSAEEIIECVLGLAGTAFSLGTAFKAAKNAGWFARASNTWSNSGLENIALDVFQKRDLDQQAEHEATVRHVLRSTFGSDPVFMGYVHESHRLGKRDADGDHLHPLAPIYRFAHPKRGLVDVASREHADNSTRMTFSYANHGLEKRQSFQHERLSDHVFEGRFDGDAARADPGGDVSFDASGGYQQIEDGVKCFVGGSWPEGKALSAQFYDTVNKGTFGFASLGVFENHDNDGDLQAFSPSGMPLPQPSC</sequence>
<dbReference type="Proteomes" id="UP000572817">
    <property type="component" value="Unassembled WGS sequence"/>
</dbReference>
<proteinExistence type="predicted"/>
<evidence type="ECO:0000313" key="1">
    <source>
        <dbReference type="EMBL" id="KAF4312670.1"/>
    </source>
</evidence>
<name>A0A8H4N870_9PEZI</name>
<dbReference type="AlphaFoldDB" id="A0A8H4N870"/>
<gene>
    <name evidence="1" type="ORF">GTA08_BOTSDO11897</name>
</gene>
<reference evidence="1" key="1">
    <citation type="submission" date="2020-04" db="EMBL/GenBank/DDBJ databases">
        <title>Genome Assembly and Annotation of Botryosphaeria dothidea sdau 11-99, a Latent Pathogen of Apple Fruit Ring Rot in China.</title>
        <authorList>
            <person name="Yu C."/>
            <person name="Diao Y."/>
            <person name="Lu Q."/>
            <person name="Zhao J."/>
            <person name="Cui S."/>
            <person name="Peng C."/>
            <person name="He B."/>
            <person name="Liu H."/>
        </authorList>
    </citation>
    <scope>NUCLEOTIDE SEQUENCE [LARGE SCALE GENOMIC DNA]</scope>
    <source>
        <strain evidence="1">Sdau11-99</strain>
    </source>
</reference>
<dbReference type="EMBL" id="WWBZ02000002">
    <property type="protein sequence ID" value="KAF4312670.1"/>
    <property type="molecule type" value="Genomic_DNA"/>
</dbReference>
<keyword evidence="2" id="KW-1185">Reference proteome</keyword>
<accession>A0A8H4N870</accession>
<organism evidence="1 2">
    <name type="scientific">Botryosphaeria dothidea</name>
    <dbReference type="NCBI Taxonomy" id="55169"/>
    <lineage>
        <taxon>Eukaryota</taxon>
        <taxon>Fungi</taxon>
        <taxon>Dikarya</taxon>
        <taxon>Ascomycota</taxon>
        <taxon>Pezizomycotina</taxon>
        <taxon>Dothideomycetes</taxon>
        <taxon>Dothideomycetes incertae sedis</taxon>
        <taxon>Botryosphaeriales</taxon>
        <taxon>Botryosphaeriaceae</taxon>
        <taxon>Botryosphaeria</taxon>
    </lineage>
</organism>
<dbReference type="OrthoDB" id="3932645at2759"/>
<protein>
    <submittedName>
        <fullName evidence="1">Uncharacterized protein</fullName>
    </submittedName>
</protein>
<comment type="caution">
    <text evidence="1">The sequence shown here is derived from an EMBL/GenBank/DDBJ whole genome shotgun (WGS) entry which is preliminary data.</text>
</comment>
<evidence type="ECO:0000313" key="2">
    <source>
        <dbReference type="Proteomes" id="UP000572817"/>
    </source>
</evidence>